<evidence type="ECO:0000313" key="3">
    <source>
        <dbReference type="EMBL" id="TFB81028.1"/>
    </source>
</evidence>
<dbReference type="Proteomes" id="UP000298252">
    <property type="component" value="Unassembled WGS sequence"/>
</dbReference>
<proteinExistence type="predicted"/>
<reference evidence="3 4" key="1">
    <citation type="submission" date="2019-03" db="EMBL/GenBank/DDBJ databases">
        <title>Genomics of glacier-inhabiting Cryobacterium strains.</title>
        <authorList>
            <person name="Liu Q."/>
            <person name="Xin Y.-H."/>
        </authorList>
    </citation>
    <scope>NUCLEOTIDE SEQUENCE [LARGE SCALE GENOMIC DNA]</scope>
    <source>
        <strain evidence="3 4">Hh8</strain>
    </source>
</reference>
<name>A0ABY2I7J6_9MICO</name>
<evidence type="ECO:0000256" key="1">
    <source>
        <dbReference type="SAM" id="MobiDB-lite"/>
    </source>
</evidence>
<keyword evidence="4" id="KW-1185">Reference proteome</keyword>
<keyword evidence="3" id="KW-0255">Endonuclease</keyword>
<evidence type="ECO:0000313" key="4">
    <source>
        <dbReference type="Proteomes" id="UP000298252"/>
    </source>
</evidence>
<keyword evidence="3" id="KW-0540">Nuclease</keyword>
<feature type="compositionally biased region" description="Basic residues" evidence="1">
    <location>
        <begin position="1"/>
        <end position="25"/>
    </location>
</feature>
<gene>
    <name evidence="3" type="ORF">E3O21_03970</name>
</gene>
<dbReference type="SMART" id="SM00507">
    <property type="entry name" value="HNHc"/>
    <property type="match status" value="1"/>
</dbReference>
<evidence type="ECO:0000259" key="2">
    <source>
        <dbReference type="SMART" id="SM00507"/>
    </source>
</evidence>
<accession>A0ABY2I7J6</accession>
<sequence length="185" mass="21064">MRQPAKRRRLKPRAPPRPRRTRARLRPPAPPGRLGTLREAQPPVAKETIDRHLCDAGYLGILFSQDGQPLNVGRDERLFNRDQRRALAARAGGCRWPGCDRPPSWSEAHHVENWADLGLSNIDHAILLCAHHHPLLHNKHWKILLLGGLYWLHPPVEIDPEQTLIALPSKNPLLQVPLLQEPMLL</sequence>
<dbReference type="GO" id="GO:0004519">
    <property type="term" value="F:endonuclease activity"/>
    <property type="evidence" value="ECO:0007669"/>
    <property type="project" value="UniProtKB-KW"/>
</dbReference>
<dbReference type="EMBL" id="SOFD01000009">
    <property type="protein sequence ID" value="TFB81028.1"/>
    <property type="molecule type" value="Genomic_DNA"/>
</dbReference>
<organism evidence="3 4">
    <name type="scientific">Cryobacterium flavum</name>
    <dbReference type="NCBI Taxonomy" id="1424659"/>
    <lineage>
        <taxon>Bacteria</taxon>
        <taxon>Bacillati</taxon>
        <taxon>Actinomycetota</taxon>
        <taxon>Actinomycetes</taxon>
        <taxon>Micrococcales</taxon>
        <taxon>Microbacteriaceae</taxon>
        <taxon>Cryobacterium</taxon>
    </lineage>
</organism>
<comment type="caution">
    <text evidence="3">The sequence shown here is derived from an EMBL/GenBank/DDBJ whole genome shotgun (WGS) entry which is preliminary data.</text>
</comment>
<dbReference type="CDD" id="cd00085">
    <property type="entry name" value="HNHc"/>
    <property type="match status" value="1"/>
</dbReference>
<feature type="domain" description="HNH nuclease" evidence="2">
    <location>
        <begin position="82"/>
        <end position="134"/>
    </location>
</feature>
<dbReference type="InterPro" id="IPR003615">
    <property type="entry name" value="HNH_nuc"/>
</dbReference>
<feature type="region of interest" description="Disordered" evidence="1">
    <location>
        <begin position="1"/>
        <end position="42"/>
    </location>
</feature>
<protein>
    <submittedName>
        <fullName evidence="3">HNH endonuclease</fullName>
    </submittedName>
</protein>
<keyword evidence="3" id="KW-0378">Hydrolase</keyword>